<dbReference type="InterPro" id="IPR001633">
    <property type="entry name" value="EAL_dom"/>
</dbReference>
<dbReference type="AlphaFoldDB" id="A0A926I5W2"/>
<evidence type="ECO:0000313" key="11">
    <source>
        <dbReference type="EMBL" id="MBC8569324.1"/>
    </source>
</evidence>
<dbReference type="Proteomes" id="UP000660861">
    <property type="component" value="Unassembled WGS sequence"/>
</dbReference>
<keyword evidence="12" id="KW-1185">Reference proteome</keyword>
<feature type="transmembrane region" description="Helical" evidence="8">
    <location>
        <begin position="64"/>
        <end position="87"/>
    </location>
</feature>
<dbReference type="SUPFAM" id="SSF141868">
    <property type="entry name" value="EAL domain-like"/>
    <property type="match status" value="1"/>
</dbReference>
<evidence type="ECO:0000256" key="6">
    <source>
        <dbReference type="ARBA" id="ARBA00022989"/>
    </source>
</evidence>
<dbReference type="SMART" id="SM00052">
    <property type="entry name" value="EAL"/>
    <property type="match status" value="1"/>
</dbReference>
<feature type="transmembrane region" description="Helical" evidence="8">
    <location>
        <begin position="329"/>
        <end position="354"/>
    </location>
</feature>
<dbReference type="InterPro" id="IPR003352">
    <property type="entry name" value="PTS_EIIC"/>
</dbReference>
<name>A0A926I5W2_9FIRM</name>
<evidence type="ECO:0000256" key="3">
    <source>
        <dbReference type="ARBA" id="ARBA00022475"/>
    </source>
</evidence>
<evidence type="ECO:0000313" key="12">
    <source>
        <dbReference type="Proteomes" id="UP000660861"/>
    </source>
</evidence>
<feature type="domain" description="PTS EIIC type-3" evidence="10">
    <location>
        <begin position="1"/>
        <end position="395"/>
    </location>
</feature>
<evidence type="ECO:0000256" key="8">
    <source>
        <dbReference type="SAM" id="Phobius"/>
    </source>
</evidence>
<dbReference type="PANTHER" id="PTHR33989:SF4">
    <property type="entry name" value="PTS SYSTEM N,N'-DIACETYLCHITOBIOSE-SPECIFIC EIIC COMPONENT"/>
    <property type="match status" value="1"/>
</dbReference>
<dbReference type="PROSITE" id="PS51105">
    <property type="entry name" value="PTS_EIIC_TYPE_3"/>
    <property type="match status" value="1"/>
</dbReference>
<dbReference type="GO" id="GO:0005886">
    <property type="term" value="C:plasma membrane"/>
    <property type="evidence" value="ECO:0007669"/>
    <property type="project" value="UniProtKB-SubCell"/>
</dbReference>
<sequence>MYQKVERLVYALENNSVLSSIKKGFILLIPILISGSLALLIRSFPLPQMQAFLTTFAGGFLDKLLLYIFDATIGFMSGYLVLSISYYYSSLFANQNLTLQIMAMVTSFACFVGSFGGVDGSLTVASFGSIGVFTAMVSAILATRLFFALSDHMSQSYRSYTAGSDMSYRLSIAAIMPLLICVMAFILANLLLTSMFGIDNFNDLISGALLGLFGHIQGELAAGTLFVFLLNFLWVLGVHGGNALDQVAQALLVPANTNPTAIISKSFLDNFVMMGGSGTTICLVVALLIASRYRDNRRLAKSAAPLVLFNVNEVVVFGLPIVLNPILLIPFIAVPLLSLMISYGATVLGLIPIVNTTVTWTTPIFFSGYVATGTLMGSLVQLVTLVVGTAVYLPFVRLSEKLQRGHESFMLAELTEHFKKDVTEGRDTDYLSRHDNLGVIAKTLVSRLRRDISDGIIPMYYQPQVNADGQVTGGEALLRWKYGGQAVYPPLLIALAQKDGCFDQLTWCIFDVVCRDMEFMRSHLPPGALISVNISGEQLGSTPFVRHVVAMAEQYGVKDLLSLEVTEESSVEHISTIGENIEWLRENQIFMAIDDFSMGQTSLNYLKNNSFRFVKLDGSLVRQVVRNPRCCDIISSVISLGENLGFTVIAEFVENEEIRDILLGLGCRSYQGYLYSPALPREEFAAYCDRMAAHKEI</sequence>
<comment type="caution">
    <text evidence="11">The sequence shown here is derived from an EMBL/GenBank/DDBJ whole genome shotgun (WGS) entry which is preliminary data.</text>
</comment>
<keyword evidence="5 8" id="KW-0812">Transmembrane</keyword>
<feature type="transmembrane region" description="Helical" evidence="8">
    <location>
        <begin position="271"/>
        <end position="291"/>
    </location>
</feature>
<evidence type="ECO:0000259" key="10">
    <source>
        <dbReference type="PROSITE" id="PS51105"/>
    </source>
</evidence>
<dbReference type="GO" id="GO:0008982">
    <property type="term" value="F:protein-N(PI)-phosphohistidine-sugar phosphotransferase activity"/>
    <property type="evidence" value="ECO:0007669"/>
    <property type="project" value="InterPro"/>
</dbReference>
<feature type="transmembrane region" description="Helical" evidence="8">
    <location>
        <begin position="168"/>
        <end position="188"/>
    </location>
</feature>
<organism evidence="11 12">
    <name type="scientific">Zongyangia hominis</name>
    <dbReference type="NCBI Taxonomy" id="2763677"/>
    <lineage>
        <taxon>Bacteria</taxon>
        <taxon>Bacillati</taxon>
        <taxon>Bacillota</taxon>
        <taxon>Clostridia</taxon>
        <taxon>Eubacteriales</taxon>
        <taxon>Oscillospiraceae</taxon>
        <taxon>Zongyangia</taxon>
    </lineage>
</organism>
<keyword evidence="6 8" id="KW-1133">Transmembrane helix</keyword>
<dbReference type="Gene3D" id="3.20.20.450">
    <property type="entry name" value="EAL domain"/>
    <property type="match status" value="1"/>
</dbReference>
<keyword evidence="4 11" id="KW-0762">Sugar transport</keyword>
<comment type="subcellular location">
    <subcellularLocation>
        <location evidence="1">Cell membrane</location>
        <topology evidence="1">Multi-pass membrane protein</topology>
    </subcellularLocation>
</comment>
<evidence type="ECO:0000256" key="1">
    <source>
        <dbReference type="ARBA" id="ARBA00004651"/>
    </source>
</evidence>
<keyword evidence="3" id="KW-1003">Cell membrane</keyword>
<evidence type="ECO:0000259" key="9">
    <source>
        <dbReference type="PROSITE" id="PS50883"/>
    </source>
</evidence>
<feature type="transmembrane region" description="Helical" evidence="8">
    <location>
        <begin position="303"/>
        <end position="323"/>
    </location>
</feature>
<dbReference type="PROSITE" id="PS50883">
    <property type="entry name" value="EAL"/>
    <property type="match status" value="1"/>
</dbReference>
<dbReference type="RefSeq" id="WP_262396430.1">
    <property type="nucleotide sequence ID" value="NZ_JACRTC010000001.1"/>
</dbReference>
<gene>
    <name evidence="11" type="ORF">H8709_00580</name>
</gene>
<evidence type="ECO:0000256" key="7">
    <source>
        <dbReference type="ARBA" id="ARBA00023136"/>
    </source>
</evidence>
<dbReference type="InterPro" id="IPR004501">
    <property type="entry name" value="PTS_EIIC_3"/>
</dbReference>
<evidence type="ECO:0000256" key="4">
    <source>
        <dbReference type="ARBA" id="ARBA00022597"/>
    </source>
</evidence>
<keyword evidence="7 8" id="KW-0472">Membrane</keyword>
<feature type="transmembrane region" description="Helical" evidence="8">
    <location>
        <begin position="366"/>
        <end position="393"/>
    </location>
</feature>
<accession>A0A926I5W2</accession>
<dbReference type="InterPro" id="IPR035919">
    <property type="entry name" value="EAL_sf"/>
</dbReference>
<reference evidence="11" key="1">
    <citation type="submission" date="2020-08" db="EMBL/GenBank/DDBJ databases">
        <title>Genome public.</title>
        <authorList>
            <person name="Liu C."/>
            <person name="Sun Q."/>
        </authorList>
    </citation>
    <scope>NUCLEOTIDE SEQUENCE</scope>
    <source>
        <strain evidence="11">NSJ-54</strain>
    </source>
</reference>
<feature type="transmembrane region" description="Helical" evidence="8">
    <location>
        <begin position="124"/>
        <end position="147"/>
    </location>
</feature>
<evidence type="ECO:0000256" key="2">
    <source>
        <dbReference type="ARBA" id="ARBA00022448"/>
    </source>
</evidence>
<dbReference type="CDD" id="cd01948">
    <property type="entry name" value="EAL"/>
    <property type="match status" value="1"/>
</dbReference>
<dbReference type="InterPro" id="IPR051088">
    <property type="entry name" value="PTS_Sugar-EIIC/EIIB"/>
</dbReference>
<feature type="transmembrane region" description="Helical" evidence="8">
    <location>
        <begin position="99"/>
        <end position="118"/>
    </location>
</feature>
<protein>
    <submittedName>
        <fullName evidence="11">PTS sugar transporter subunit IIC/EAL domain-containing protein</fullName>
    </submittedName>
</protein>
<dbReference type="EMBL" id="JACRTC010000001">
    <property type="protein sequence ID" value="MBC8569324.1"/>
    <property type="molecule type" value="Genomic_DNA"/>
</dbReference>
<dbReference type="Pfam" id="PF00563">
    <property type="entry name" value="EAL"/>
    <property type="match status" value="1"/>
</dbReference>
<evidence type="ECO:0000256" key="5">
    <source>
        <dbReference type="ARBA" id="ARBA00022692"/>
    </source>
</evidence>
<feature type="transmembrane region" description="Helical" evidence="8">
    <location>
        <begin position="25"/>
        <end position="44"/>
    </location>
</feature>
<dbReference type="PANTHER" id="PTHR33989">
    <property type="match status" value="1"/>
</dbReference>
<dbReference type="Pfam" id="PF02378">
    <property type="entry name" value="PTS_EIIC"/>
    <property type="match status" value="1"/>
</dbReference>
<proteinExistence type="predicted"/>
<keyword evidence="2" id="KW-0813">Transport</keyword>
<dbReference type="GO" id="GO:0009401">
    <property type="term" value="P:phosphoenolpyruvate-dependent sugar phosphotransferase system"/>
    <property type="evidence" value="ECO:0007669"/>
    <property type="project" value="InterPro"/>
</dbReference>
<feature type="domain" description="EAL" evidence="9">
    <location>
        <begin position="441"/>
        <end position="692"/>
    </location>
</feature>